<dbReference type="InterPro" id="IPR001680">
    <property type="entry name" value="WD40_rpt"/>
</dbReference>
<dbReference type="InterPro" id="IPR015943">
    <property type="entry name" value="WD40/YVTN_repeat-like_dom_sf"/>
</dbReference>
<dbReference type="SMART" id="SM00320">
    <property type="entry name" value="WD40"/>
    <property type="match status" value="7"/>
</dbReference>
<dbReference type="PROSITE" id="PS50082">
    <property type="entry name" value="WD_REPEATS_2"/>
    <property type="match status" value="2"/>
</dbReference>
<gene>
    <name evidence="5" type="ORF">CCAM_LOCUS16425</name>
</gene>
<name>A0A484LEX7_9ASTE</name>
<organism evidence="5 6">
    <name type="scientific">Cuscuta campestris</name>
    <dbReference type="NCBI Taxonomy" id="132261"/>
    <lineage>
        <taxon>Eukaryota</taxon>
        <taxon>Viridiplantae</taxon>
        <taxon>Streptophyta</taxon>
        <taxon>Embryophyta</taxon>
        <taxon>Tracheophyta</taxon>
        <taxon>Spermatophyta</taxon>
        <taxon>Magnoliopsida</taxon>
        <taxon>eudicotyledons</taxon>
        <taxon>Gunneridae</taxon>
        <taxon>Pentapetalae</taxon>
        <taxon>asterids</taxon>
        <taxon>lamiids</taxon>
        <taxon>Solanales</taxon>
        <taxon>Convolvulaceae</taxon>
        <taxon>Cuscuteae</taxon>
        <taxon>Cuscuta</taxon>
        <taxon>Cuscuta subgen. Grammica</taxon>
        <taxon>Cuscuta sect. Cleistogrammica</taxon>
    </lineage>
</organism>
<sequence>MKKLCSASKSKVDKFIEFSKREIGLSVSRAFSRRIAASETVVKQLDLSGELEGHQGCVNTISFNSTGDILVSGSDDKQVILWDWARNTSKLSYPSGHFDNIFQAKFMPFSDDRKIVTSSADGQVRIGHVLENGDVNTEMLGEHILRVHSLAVEPGSPHILYSCGEDGFVQHYDLRSSSVKKLLCCSTFVRNNAHSPWDIRLNAIVIDPRNPNYFAVGGADEFARVYDIRKNPSDPKTNSPVDAFCPHHLIDTKDITITSLAYSNTSELLVSYNDELIYLFQKNTGLGPNPLLLSQEDVGKLEEPRAYRGHRNFQTVKGVSFFGPNDEYVTSGSDCGHIFMWKKKSAGLVRVMKGDNDIVNQLESHPHIPLLATSGFENTIKLWAPSSKDITPLPPDFDEILDNNQRGREAHSQARLMRVTPDMDLIRHLLRLHRRQGWEAFGSREGPHDGDTDASDDDEDVGGGAPPGDANVYGYSDEEGNSRECYVS</sequence>
<dbReference type="Pfam" id="PF00400">
    <property type="entry name" value="WD40"/>
    <property type="match status" value="3"/>
</dbReference>
<reference evidence="5 6" key="1">
    <citation type="submission" date="2018-04" db="EMBL/GenBank/DDBJ databases">
        <authorList>
            <person name="Vogel A."/>
        </authorList>
    </citation>
    <scope>NUCLEOTIDE SEQUENCE [LARGE SCALE GENOMIC DNA]</scope>
</reference>
<keyword evidence="2" id="KW-0677">Repeat</keyword>
<proteinExistence type="predicted"/>
<dbReference type="Gene3D" id="2.130.10.10">
    <property type="entry name" value="YVTN repeat-like/Quinoprotein amine dehydrogenase"/>
    <property type="match status" value="1"/>
</dbReference>
<evidence type="ECO:0000256" key="4">
    <source>
        <dbReference type="SAM" id="MobiDB-lite"/>
    </source>
</evidence>
<feature type="region of interest" description="Disordered" evidence="4">
    <location>
        <begin position="440"/>
        <end position="488"/>
    </location>
</feature>
<evidence type="ECO:0000256" key="3">
    <source>
        <dbReference type="PROSITE-ProRule" id="PRU00221"/>
    </source>
</evidence>
<dbReference type="Proteomes" id="UP000595140">
    <property type="component" value="Unassembled WGS sequence"/>
</dbReference>
<feature type="compositionally biased region" description="Acidic residues" evidence="4">
    <location>
        <begin position="452"/>
        <end position="461"/>
    </location>
</feature>
<dbReference type="PANTHER" id="PTHR15574">
    <property type="entry name" value="WD REPEAT DOMAIN-CONTAINING FAMILY"/>
    <property type="match status" value="1"/>
</dbReference>
<dbReference type="GO" id="GO:0080008">
    <property type="term" value="C:Cul4-RING E3 ubiquitin ligase complex"/>
    <property type="evidence" value="ECO:0007669"/>
    <property type="project" value="TreeGrafter"/>
</dbReference>
<dbReference type="AlphaFoldDB" id="A0A484LEX7"/>
<dbReference type="PROSITE" id="PS50294">
    <property type="entry name" value="WD_REPEATS_REGION"/>
    <property type="match status" value="1"/>
</dbReference>
<dbReference type="SUPFAM" id="SSF50978">
    <property type="entry name" value="WD40 repeat-like"/>
    <property type="match status" value="1"/>
</dbReference>
<dbReference type="PANTHER" id="PTHR15574:SF65">
    <property type="entry name" value="TRANSDUCIN_WD40 REPEAT-LIKE SUPERFAMILY PROTEIN"/>
    <property type="match status" value="1"/>
</dbReference>
<dbReference type="InterPro" id="IPR045151">
    <property type="entry name" value="DCAF8"/>
</dbReference>
<evidence type="ECO:0000256" key="1">
    <source>
        <dbReference type="ARBA" id="ARBA00022574"/>
    </source>
</evidence>
<dbReference type="EMBL" id="OOIL02001340">
    <property type="protein sequence ID" value="VFQ74649.1"/>
    <property type="molecule type" value="Genomic_DNA"/>
</dbReference>
<evidence type="ECO:0000256" key="2">
    <source>
        <dbReference type="ARBA" id="ARBA00022737"/>
    </source>
</evidence>
<evidence type="ECO:0000313" key="5">
    <source>
        <dbReference type="EMBL" id="VFQ74649.1"/>
    </source>
</evidence>
<dbReference type="OrthoDB" id="4869960at2759"/>
<feature type="repeat" description="WD" evidence="3">
    <location>
        <begin position="352"/>
        <end position="383"/>
    </location>
</feature>
<dbReference type="InterPro" id="IPR036322">
    <property type="entry name" value="WD40_repeat_dom_sf"/>
</dbReference>
<accession>A0A484LEX7</accession>
<evidence type="ECO:0008006" key="7">
    <source>
        <dbReference type="Google" id="ProtNLM"/>
    </source>
</evidence>
<protein>
    <recommendedName>
        <fullName evidence="7">Anaphase-promoting complex subunit 4 WD40 domain-containing protein</fullName>
    </recommendedName>
</protein>
<keyword evidence="6" id="KW-1185">Reference proteome</keyword>
<evidence type="ECO:0000313" key="6">
    <source>
        <dbReference type="Proteomes" id="UP000595140"/>
    </source>
</evidence>
<keyword evidence="1 3" id="KW-0853">WD repeat</keyword>
<dbReference type="GO" id="GO:0005737">
    <property type="term" value="C:cytoplasm"/>
    <property type="evidence" value="ECO:0007669"/>
    <property type="project" value="TreeGrafter"/>
</dbReference>
<feature type="repeat" description="WD" evidence="3">
    <location>
        <begin position="51"/>
        <end position="83"/>
    </location>
</feature>